<proteinExistence type="predicted"/>
<accession>A0A6G1HPX7</accession>
<protein>
    <recommendedName>
        <fullName evidence="2">SRR1-like domain-containing protein</fullName>
    </recommendedName>
</protein>
<feature type="domain" description="SRR1-like" evidence="2">
    <location>
        <begin position="75"/>
        <end position="191"/>
    </location>
</feature>
<organism evidence="3 4">
    <name type="scientific">Trichodelitschia bisporula</name>
    <dbReference type="NCBI Taxonomy" id="703511"/>
    <lineage>
        <taxon>Eukaryota</taxon>
        <taxon>Fungi</taxon>
        <taxon>Dikarya</taxon>
        <taxon>Ascomycota</taxon>
        <taxon>Pezizomycotina</taxon>
        <taxon>Dothideomycetes</taxon>
        <taxon>Dothideomycetes incertae sedis</taxon>
        <taxon>Phaeotrichales</taxon>
        <taxon>Phaeotrichaceae</taxon>
        <taxon>Trichodelitschia</taxon>
    </lineage>
</organism>
<dbReference type="Pfam" id="PF07985">
    <property type="entry name" value="SRR1"/>
    <property type="match status" value="1"/>
</dbReference>
<evidence type="ECO:0000256" key="1">
    <source>
        <dbReference type="SAM" id="MobiDB-lite"/>
    </source>
</evidence>
<evidence type="ECO:0000313" key="3">
    <source>
        <dbReference type="EMBL" id="KAF2397961.1"/>
    </source>
</evidence>
<sequence>MPPRRQKRTTTSLGDGWSLVSSSGSAPPHARAQMPTQPQPDLPLTPHDLMLLCDDINTYIARLTALPPSPYPLPSGITSAACVGLGPFALPGPAYARGKAQIAAFLAFFRFKTGVVRRVAQDPAFRRADKDGLKALEIDVVDAPGITAEIGEGSVVYAPFLGWAVMLTQVLPRWWEAEGRGRPKAVCVVPCFDAVHLGEMCEWSWRCSSTKFKLLMTTDGLDR</sequence>
<keyword evidence="4" id="KW-1185">Reference proteome</keyword>
<name>A0A6G1HPX7_9PEZI</name>
<dbReference type="EMBL" id="ML996701">
    <property type="protein sequence ID" value="KAF2397961.1"/>
    <property type="molecule type" value="Genomic_DNA"/>
</dbReference>
<evidence type="ECO:0000259" key="2">
    <source>
        <dbReference type="Pfam" id="PF07985"/>
    </source>
</evidence>
<evidence type="ECO:0000313" key="4">
    <source>
        <dbReference type="Proteomes" id="UP000799640"/>
    </source>
</evidence>
<gene>
    <name evidence="3" type="ORF">EJ06DRAFT_523360</name>
</gene>
<feature type="compositionally biased region" description="Polar residues" evidence="1">
    <location>
        <begin position="9"/>
        <end position="25"/>
    </location>
</feature>
<feature type="region of interest" description="Disordered" evidence="1">
    <location>
        <begin position="1"/>
        <end position="43"/>
    </location>
</feature>
<dbReference type="Proteomes" id="UP000799640">
    <property type="component" value="Unassembled WGS sequence"/>
</dbReference>
<reference evidence="3" key="1">
    <citation type="journal article" date="2020" name="Stud. Mycol.">
        <title>101 Dothideomycetes genomes: a test case for predicting lifestyles and emergence of pathogens.</title>
        <authorList>
            <person name="Haridas S."/>
            <person name="Albert R."/>
            <person name="Binder M."/>
            <person name="Bloem J."/>
            <person name="Labutti K."/>
            <person name="Salamov A."/>
            <person name="Andreopoulos B."/>
            <person name="Baker S."/>
            <person name="Barry K."/>
            <person name="Bills G."/>
            <person name="Bluhm B."/>
            <person name="Cannon C."/>
            <person name="Castanera R."/>
            <person name="Culley D."/>
            <person name="Daum C."/>
            <person name="Ezra D."/>
            <person name="Gonzalez J."/>
            <person name="Henrissat B."/>
            <person name="Kuo A."/>
            <person name="Liang C."/>
            <person name="Lipzen A."/>
            <person name="Lutzoni F."/>
            <person name="Magnuson J."/>
            <person name="Mondo S."/>
            <person name="Nolan M."/>
            <person name="Ohm R."/>
            <person name="Pangilinan J."/>
            <person name="Park H.-J."/>
            <person name="Ramirez L."/>
            <person name="Alfaro M."/>
            <person name="Sun H."/>
            <person name="Tritt A."/>
            <person name="Yoshinaga Y."/>
            <person name="Zwiers L.-H."/>
            <person name="Turgeon B."/>
            <person name="Goodwin S."/>
            <person name="Spatafora J."/>
            <person name="Crous P."/>
            <person name="Grigoriev I."/>
        </authorList>
    </citation>
    <scope>NUCLEOTIDE SEQUENCE</scope>
    <source>
        <strain evidence="3">CBS 262.69</strain>
    </source>
</reference>
<dbReference type="InterPro" id="IPR012942">
    <property type="entry name" value="SRR1-like"/>
</dbReference>
<dbReference type="AlphaFoldDB" id="A0A6G1HPX7"/>